<keyword evidence="2" id="KW-1185">Reference proteome</keyword>
<protein>
    <submittedName>
        <fullName evidence="1">Uncharacterized protein</fullName>
    </submittedName>
</protein>
<organism evidence="1 2">
    <name type="scientific">Cichorium intybus</name>
    <name type="common">Chicory</name>
    <dbReference type="NCBI Taxonomy" id="13427"/>
    <lineage>
        <taxon>Eukaryota</taxon>
        <taxon>Viridiplantae</taxon>
        <taxon>Streptophyta</taxon>
        <taxon>Embryophyta</taxon>
        <taxon>Tracheophyta</taxon>
        <taxon>Spermatophyta</taxon>
        <taxon>Magnoliopsida</taxon>
        <taxon>eudicotyledons</taxon>
        <taxon>Gunneridae</taxon>
        <taxon>Pentapetalae</taxon>
        <taxon>asterids</taxon>
        <taxon>campanulids</taxon>
        <taxon>Asterales</taxon>
        <taxon>Asteraceae</taxon>
        <taxon>Cichorioideae</taxon>
        <taxon>Cichorieae</taxon>
        <taxon>Cichoriinae</taxon>
        <taxon>Cichorium</taxon>
    </lineage>
</organism>
<dbReference type="EMBL" id="CM042016">
    <property type="protein sequence ID" value="KAI3698580.1"/>
    <property type="molecule type" value="Genomic_DNA"/>
</dbReference>
<dbReference type="Proteomes" id="UP001055811">
    <property type="component" value="Linkage Group LG08"/>
</dbReference>
<gene>
    <name evidence="1" type="ORF">L2E82_42230</name>
</gene>
<evidence type="ECO:0000313" key="1">
    <source>
        <dbReference type="EMBL" id="KAI3698580.1"/>
    </source>
</evidence>
<proteinExistence type="predicted"/>
<sequence length="357" mass="38841">MRTAAIGRHLKRSPDWLAAFAWLPEISLKYVRITVHSVDNIASQPKPTISMAMAMAMVTTSSASPTLFSNTKLPSSYGYMKPTSSRTNPHFFRVSISSSPSSTQLHKHRAISFKVKCQAAGDDGVLDPPRVYQGIYGPWSVDSTDIREVISYRSGLVTAATSFVLASSTAFLPDDLFLTDFLKQNIDILYAIGATGLGLSLVLIHIYVTEIKRTLQALCALGIVGSFAVKIFLAQPADESLVQYVVDNPGAVWFIGPLFAALTGLVFKEGLCYGKLEAGILTFIIPSVLLGHLSGLMDDGVKVSLLGVWMALFAIFAARKFTQPIKDDIGDKSVFLFDALPEEEKAALIQKLQQQKS</sequence>
<accession>A0ACB8ZMM0</accession>
<name>A0ACB8ZMM0_CICIN</name>
<evidence type="ECO:0000313" key="2">
    <source>
        <dbReference type="Proteomes" id="UP001055811"/>
    </source>
</evidence>
<reference evidence="2" key="1">
    <citation type="journal article" date="2022" name="Mol. Ecol. Resour.">
        <title>The genomes of chicory, endive, great burdock and yacon provide insights into Asteraceae palaeo-polyploidization history and plant inulin production.</title>
        <authorList>
            <person name="Fan W."/>
            <person name="Wang S."/>
            <person name="Wang H."/>
            <person name="Wang A."/>
            <person name="Jiang F."/>
            <person name="Liu H."/>
            <person name="Zhao H."/>
            <person name="Xu D."/>
            <person name="Zhang Y."/>
        </authorList>
    </citation>
    <scope>NUCLEOTIDE SEQUENCE [LARGE SCALE GENOMIC DNA]</scope>
    <source>
        <strain evidence="2">cv. Punajuju</strain>
    </source>
</reference>
<comment type="caution">
    <text evidence="1">The sequence shown here is derived from an EMBL/GenBank/DDBJ whole genome shotgun (WGS) entry which is preliminary data.</text>
</comment>
<reference evidence="1 2" key="2">
    <citation type="journal article" date="2022" name="Mol. Ecol. Resour.">
        <title>The genomes of chicory, endive, great burdock and yacon provide insights into Asteraceae paleo-polyploidization history and plant inulin production.</title>
        <authorList>
            <person name="Fan W."/>
            <person name="Wang S."/>
            <person name="Wang H."/>
            <person name="Wang A."/>
            <person name="Jiang F."/>
            <person name="Liu H."/>
            <person name="Zhao H."/>
            <person name="Xu D."/>
            <person name="Zhang Y."/>
        </authorList>
    </citation>
    <scope>NUCLEOTIDE SEQUENCE [LARGE SCALE GENOMIC DNA]</scope>
    <source>
        <strain evidence="2">cv. Punajuju</strain>
        <tissue evidence="1">Leaves</tissue>
    </source>
</reference>